<dbReference type="PANTHER" id="PTHR43856:SF1">
    <property type="entry name" value="MITOCHONDRIAL CARDIOLIPIN HYDROLASE"/>
    <property type="match status" value="1"/>
</dbReference>
<keyword evidence="5" id="KW-0442">Lipid degradation</keyword>
<name>A0AAI9SDS2_9BURK</name>
<dbReference type="Pfam" id="PF13091">
    <property type="entry name" value="PLDc_2"/>
    <property type="match status" value="1"/>
</dbReference>
<dbReference type="PANTHER" id="PTHR43856">
    <property type="entry name" value="CARDIOLIPIN HYDROLASE"/>
    <property type="match status" value="1"/>
</dbReference>
<protein>
    <recommendedName>
        <fullName evidence="3">phospholipase D</fullName>
        <ecNumber evidence="3">3.1.4.4</ecNumber>
    </recommendedName>
</protein>
<keyword evidence="4" id="KW-0378">Hydrolase</keyword>
<dbReference type="InterPro" id="IPR051406">
    <property type="entry name" value="PLD_domain"/>
</dbReference>
<comment type="caution">
    <text evidence="8">The sequence shown here is derived from an EMBL/GenBank/DDBJ whole genome shotgun (WGS) entry which is preliminary data.</text>
</comment>
<dbReference type="InterPro" id="IPR025202">
    <property type="entry name" value="PLD-like_dom"/>
</dbReference>
<dbReference type="GO" id="GO:0006793">
    <property type="term" value="P:phosphorus metabolic process"/>
    <property type="evidence" value="ECO:0007669"/>
    <property type="project" value="UniProtKB-ARBA"/>
</dbReference>
<dbReference type="CDD" id="cd09170">
    <property type="entry name" value="PLDc_Nuc"/>
    <property type="match status" value="1"/>
</dbReference>
<dbReference type="EC" id="3.1.4.4" evidence="3"/>
<reference evidence="8 9" key="1">
    <citation type="submission" date="2019-10" db="EMBL/GenBank/DDBJ databases">
        <title>Genome diversity of Sutterella seckii.</title>
        <authorList>
            <person name="Chaplin A.V."/>
            <person name="Sokolova S.R."/>
            <person name="Mosin K.A."/>
            <person name="Ivanova E.L."/>
            <person name="Kochetkova T.O."/>
            <person name="Goltsov A.Y."/>
            <person name="Trofimov D.Y."/>
            <person name="Efimov B.A."/>
        </authorList>
    </citation>
    <scope>NUCLEOTIDE SEQUENCE [LARGE SCALE GENOMIC DNA]</scope>
    <source>
        <strain evidence="8 9">ASD3426</strain>
    </source>
</reference>
<dbReference type="PROSITE" id="PS50035">
    <property type="entry name" value="PLD"/>
    <property type="match status" value="1"/>
</dbReference>
<evidence type="ECO:0000313" key="9">
    <source>
        <dbReference type="Proteomes" id="UP000469462"/>
    </source>
</evidence>
<comment type="similarity">
    <text evidence="2">Belongs to the phospholipase D family.</text>
</comment>
<dbReference type="Proteomes" id="UP000469462">
    <property type="component" value="Unassembled WGS sequence"/>
</dbReference>
<evidence type="ECO:0000259" key="7">
    <source>
        <dbReference type="PROSITE" id="PS50035"/>
    </source>
</evidence>
<dbReference type="GO" id="GO:0016891">
    <property type="term" value="F:RNA endonuclease activity producing 5'-phosphomonoesters, hydrolytic mechanism"/>
    <property type="evidence" value="ECO:0007669"/>
    <property type="project" value="TreeGrafter"/>
</dbReference>
<proteinExistence type="inferred from homology"/>
<keyword evidence="9" id="KW-1185">Reference proteome</keyword>
<keyword evidence="6" id="KW-0443">Lipid metabolism</keyword>
<comment type="catalytic activity">
    <reaction evidence="1">
        <text>a 1,2-diacyl-sn-glycero-3-phosphocholine + H2O = a 1,2-diacyl-sn-glycero-3-phosphate + choline + H(+)</text>
        <dbReference type="Rhea" id="RHEA:14445"/>
        <dbReference type="ChEBI" id="CHEBI:15354"/>
        <dbReference type="ChEBI" id="CHEBI:15377"/>
        <dbReference type="ChEBI" id="CHEBI:15378"/>
        <dbReference type="ChEBI" id="CHEBI:57643"/>
        <dbReference type="ChEBI" id="CHEBI:58608"/>
        <dbReference type="EC" id="3.1.4.4"/>
    </reaction>
</comment>
<evidence type="ECO:0000256" key="6">
    <source>
        <dbReference type="ARBA" id="ARBA00023098"/>
    </source>
</evidence>
<evidence type="ECO:0000256" key="4">
    <source>
        <dbReference type="ARBA" id="ARBA00022801"/>
    </source>
</evidence>
<gene>
    <name evidence="8" type="ORF">GBM96_04810</name>
</gene>
<dbReference type="SUPFAM" id="SSF56024">
    <property type="entry name" value="Phospholipase D/nuclease"/>
    <property type="match status" value="1"/>
</dbReference>
<evidence type="ECO:0000256" key="5">
    <source>
        <dbReference type="ARBA" id="ARBA00022963"/>
    </source>
</evidence>
<evidence type="ECO:0000256" key="2">
    <source>
        <dbReference type="ARBA" id="ARBA00008664"/>
    </source>
</evidence>
<dbReference type="GO" id="GO:0004630">
    <property type="term" value="F:phospholipase D activity"/>
    <property type="evidence" value="ECO:0007669"/>
    <property type="project" value="UniProtKB-EC"/>
</dbReference>
<accession>A0AAI9SDS2</accession>
<evidence type="ECO:0000256" key="3">
    <source>
        <dbReference type="ARBA" id="ARBA00012027"/>
    </source>
</evidence>
<dbReference type="EMBL" id="WEHW01000011">
    <property type="protein sequence ID" value="KAB7651698.1"/>
    <property type="molecule type" value="Genomic_DNA"/>
</dbReference>
<sequence>MADACDGPGIHHLFLFMWHHKIGDVMFSSSKLLAPFCAAVLGVLSAVSAAAEVYDGKIQVWFSPEGGVKQAVIDAADRAHKKIYVAAYKLESPGIAQALINAARRGVSVEVVLDAKKMHSKASRKKELSEAGIPVYADNMHKTFHDKFMVVDGLRVATGSFNYKDSSDTRNAENLVLIDSPDLAARYEADWEKHRNESVRYEH</sequence>
<evidence type="ECO:0000256" key="1">
    <source>
        <dbReference type="ARBA" id="ARBA00000798"/>
    </source>
</evidence>
<organism evidence="8 9">
    <name type="scientific">Sutterella seckii</name>
    <dbReference type="NCBI Taxonomy" id="1944635"/>
    <lineage>
        <taxon>Bacteria</taxon>
        <taxon>Pseudomonadati</taxon>
        <taxon>Pseudomonadota</taxon>
        <taxon>Betaproteobacteria</taxon>
        <taxon>Burkholderiales</taxon>
        <taxon>Sutterellaceae</taxon>
        <taxon>Sutterella</taxon>
    </lineage>
</organism>
<dbReference type="GO" id="GO:0016042">
    <property type="term" value="P:lipid catabolic process"/>
    <property type="evidence" value="ECO:0007669"/>
    <property type="project" value="UniProtKB-KW"/>
</dbReference>
<dbReference type="Gene3D" id="3.30.870.10">
    <property type="entry name" value="Endonuclease Chain A"/>
    <property type="match status" value="1"/>
</dbReference>
<dbReference type="InterPro" id="IPR001736">
    <property type="entry name" value="PLipase_D/transphosphatidylase"/>
</dbReference>
<feature type="domain" description="PLD phosphodiesterase" evidence="7">
    <location>
        <begin position="140"/>
        <end position="167"/>
    </location>
</feature>
<evidence type="ECO:0000313" key="8">
    <source>
        <dbReference type="EMBL" id="KAB7651698.1"/>
    </source>
</evidence>
<dbReference type="AlphaFoldDB" id="A0AAI9SDS2"/>